<organism evidence="2 3">
    <name type="scientific">Anaerostipes hadrus</name>
    <dbReference type="NCBI Taxonomy" id="649756"/>
    <lineage>
        <taxon>Bacteria</taxon>
        <taxon>Bacillati</taxon>
        <taxon>Bacillota</taxon>
        <taxon>Clostridia</taxon>
        <taxon>Lachnospirales</taxon>
        <taxon>Lachnospiraceae</taxon>
        <taxon>Anaerostipes</taxon>
    </lineage>
</organism>
<feature type="region of interest" description="Disordered" evidence="1">
    <location>
        <begin position="1"/>
        <end position="26"/>
    </location>
</feature>
<dbReference type="KEGG" id="bprl:CL2_14750"/>
<evidence type="ECO:0000313" key="3">
    <source>
        <dbReference type="Proteomes" id="UP000008960"/>
    </source>
</evidence>
<proteinExistence type="predicted"/>
<feature type="region of interest" description="Disordered" evidence="1">
    <location>
        <begin position="87"/>
        <end position="111"/>
    </location>
</feature>
<reference evidence="2 3" key="2">
    <citation type="submission" date="2010-03" db="EMBL/GenBank/DDBJ databases">
        <authorList>
            <person name="Pajon A."/>
        </authorList>
    </citation>
    <scope>NUCLEOTIDE SEQUENCE [LARGE SCALE GENOMIC DNA]</scope>
    <source>
        <strain evidence="2 3">SSC/2</strain>
    </source>
</reference>
<name>D4N0M6_ANAHA</name>
<feature type="compositionally biased region" description="Polar residues" evidence="1">
    <location>
        <begin position="1"/>
        <end position="10"/>
    </location>
</feature>
<accession>D4N0M6</accession>
<sequence length="192" mass="22164">MAEYKPNSNKYKTEQRKKQEKVVRGKVRRKKKSEVKKWKDIFISEDVEDVKTYIIMDVIVPTIKNTILDTVSMCLFGDTAKRSRNHNTVSYNRDYSSASRSGRTNRRNSTRDPYDFDDIIFDSRGEAEDVLDHMGEIMDAYNGIVTVADFYNLAGVTGNWTDDNYGWTNLSRATVQRTRDGFIINLPKAIPV</sequence>
<dbReference type="PATRIC" id="fig|245018.3.peg.1773"/>
<protein>
    <submittedName>
        <fullName evidence="2">Uncharacterized protein</fullName>
    </submittedName>
</protein>
<dbReference type="RefSeq" id="WP_008390913.1">
    <property type="nucleotide sequence ID" value="NC_021016.1"/>
</dbReference>
<feature type="compositionally biased region" description="Basic and acidic residues" evidence="1">
    <location>
        <begin position="11"/>
        <end position="23"/>
    </location>
</feature>
<gene>
    <name evidence="2" type="ORF">CL2_14750</name>
</gene>
<evidence type="ECO:0000313" key="2">
    <source>
        <dbReference type="EMBL" id="CBL38421.1"/>
    </source>
</evidence>
<reference evidence="2 3" key="1">
    <citation type="submission" date="2010-03" db="EMBL/GenBank/DDBJ databases">
        <title>The genome sequence of Clostridiales sp. SSC/2.</title>
        <authorList>
            <consortium name="metaHIT consortium -- http://www.metahit.eu/"/>
            <person name="Pajon A."/>
            <person name="Turner K."/>
            <person name="Parkhill J."/>
            <person name="Duncan S."/>
            <person name="Flint H."/>
        </authorList>
    </citation>
    <scope>NUCLEOTIDE SEQUENCE [LARGE SCALE GENOMIC DNA]</scope>
    <source>
        <strain evidence="2 3">SSC/2</strain>
    </source>
</reference>
<evidence type="ECO:0000256" key="1">
    <source>
        <dbReference type="SAM" id="MobiDB-lite"/>
    </source>
</evidence>
<dbReference type="Proteomes" id="UP000008960">
    <property type="component" value="Chromosome"/>
</dbReference>
<dbReference type="AlphaFoldDB" id="D4N0M6"/>
<dbReference type="EMBL" id="FP929061">
    <property type="protein sequence ID" value="CBL38421.1"/>
    <property type="molecule type" value="Genomic_DNA"/>
</dbReference>